<proteinExistence type="predicted"/>
<dbReference type="SUPFAM" id="SSF54637">
    <property type="entry name" value="Thioesterase/thiol ester dehydrase-isomerase"/>
    <property type="match status" value="2"/>
</dbReference>
<protein>
    <recommendedName>
        <fullName evidence="3">Thioesterase domain-containing protein</fullName>
    </recommendedName>
</protein>
<dbReference type="InterPro" id="IPR029069">
    <property type="entry name" value="HotDog_dom_sf"/>
</dbReference>
<sequence>MSGARTFTADFGLNTLLLDERRSVIRANLTDKLRSPAGGAALGFLVTAVDIVTSDPALVAGGGDWTATQDLSLHAVTAPKDGPLFVDANLVRVGKKTVVVSADVYDGHGREDLAGFAREIDGGAAGKPCGPTLAARGLVTFARLPRHAASHADLYTPGQWVGKVRGHPEREIDGDIYERLDLRVVDAAAGVLELDRSLFVLNQIGTIQGGAQALLAEAAAHAMRPGLVATDMLVRYLSQVRSGPARSYGTVVRDATDHSVIDIRLVDAGDDERVLALMTVTLQRP</sequence>
<organism evidence="1 2">
    <name type="scientific">Rhodococcus zopfii</name>
    <dbReference type="NCBI Taxonomy" id="43772"/>
    <lineage>
        <taxon>Bacteria</taxon>
        <taxon>Bacillati</taxon>
        <taxon>Actinomycetota</taxon>
        <taxon>Actinomycetes</taxon>
        <taxon>Mycobacteriales</taxon>
        <taxon>Nocardiaceae</taxon>
        <taxon>Rhodococcus</taxon>
    </lineage>
</organism>
<dbReference type="Gene3D" id="3.10.129.10">
    <property type="entry name" value="Hotdog Thioesterase"/>
    <property type="match status" value="2"/>
</dbReference>
<evidence type="ECO:0008006" key="3">
    <source>
        <dbReference type="Google" id="ProtNLM"/>
    </source>
</evidence>
<dbReference type="EMBL" id="WBMO01000005">
    <property type="protein sequence ID" value="MDV2477492.1"/>
    <property type="molecule type" value="Genomic_DNA"/>
</dbReference>
<gene>
    <name evidence="1" type="ORF">F8M49_22650</name>
</gene>
<evidence type="ECO:0000313" key="2">
    <source>
        <dbReference type="Proteomes" id="UP001275440"/>
    </source>
</evidence>
<name>A0ABU3WTZ2_9NOCA</name>
<keyword evidence="2" id="KW-1185">Reference proteome</keyword>
<evidence type="ECO:0000313" key="1">
    <source>
        <dbReference type="EMBL" id="MDV2477492.1"/>
    </source>
</evidence>
<reference evidence="1 2" key="1">
    <citation type="submission" date="2019-10" db="EMBL/GenBank/DDBJ databases">
        <title>Draft Genome Assembly of Rhodococcus zopfii DSM44189.</title>
        <authorList>
            <person name="Sutton J.M."/>
            <person name="Akob D.M."/>
            <person name="Bushman T.J."/>
        </authorList>
    </citation>
    <scope>NUCLEOTIDE SEQUENCE [LARGE SCALE GENOMIC DNA]</scope>
    <source>
        <strain evidence="1 2">DSM 44189</strain>
    </source>
</reference>
<comment type="caution">
    <text evidence="1">The sequence shown here is derived from an EMBL/GenBank/DDBJ whole genome shotgun (WGS) entry which is preliminary data.</text>
</comment>
<dbReference type="Proteomes" id="UP001275440">
    <property type="component" value="Unassembled WGS sequence"/>
</dbReference>
<accession>A0ABU3WTZ2</accession>